<dbReference type="SUPFAM" id="SSF46689">
    <property type="entry name" value="Homeodomain-like"/>
    <property type="match status" value="1"/>
</dbReference>
<organism evidence="2 3">
    <name type="scientific">Glutamicibacter soli</name>
    <dbReference type="NCBI Taxonomy" id="453836"/>
    <lineage>
        <taxon>Bacteria</taxon>
        <taxon>Bacillati</taxon>
        <taxon>Actinomycetota</taxon>
        <taxon>Actinomycetes</taxon>
        <taxon>Micrococcales</taxon>
        <taxon>Micrococcaceae</taxon>
        <taxon>Glutamicibacter</taxon>
    </lineage>
</organism>
<dbReference type="PANTHER" id="PTHR30347">
    <property type="entry name" value="POTASSIUM CHANNEL RELATED"/>
    <property type="match status" value="1"/>
</dbReference>
<comment type="caution">
    <text evidence="2">The sequence shown here is derived from an EMBL/GenBank/DDBJ whole genome shotgun (WGS) entry which is preliminary data.</text>
</comment>
<dbReference type="NCBIfam" id="NF033545">
    <property type="entry name" value="transpos_IS630"/>
    <property type="match status" value="1"/>
</dbReference>
<dbReference type="SUPFAM" id="SSF53098">
    <property type="entry name" value="Ribonuclease H-like"/>
    <property type="match status" value="1"/>
</dbReference>
<dbReference type="Proteomes" id="UP000252167">
    <property type="component" value="Unassembled WGS sequence"/>
</dbReference>
<name>A0A365YEB9_9MICC</name>
<dbReference type="InterPro" id="IPR052702">
    <property type="entry name" value="MscS-like_channel"/>
</dbReference>
<evidence type="ECO:0000313" key="2">
    <source>
        <dbReference type="EMBL" id="RBM01045.1"/>
    </source>
</evidence>
<dbReference type="InterPro" id="IPR009057">
    <property type="entry name" value="Homeodomain-like_sf"/>
</dbReference>
<dbReference type="AlphaFoldDB" id="A0A365YEB9"/>
<feature type="domain" description="Tc1-like transposase DDE" evidence="1">
    <location>
        <begin position="150"/>
        <end position="295"/>
    </location>
</feature>
<keyword evidence="3" id="KW-1185">Reference proteome</keyword>
<sequence length="344" mass="38995">MGSSASLALRTRTVLLAADGVPNIRIVESTGFSEPTVRRWRTRYEESGIQGLGDAPRPGKPRKIDDLAILADTLANDGVPPAELGISHWSARIMAERHQVSFSSVARIWRRWKIQPHRIETFKFSTDPQLEAKLRDVVGLYLSPPENAVVVSIDEKTQIQAMSRTQPVQPLAPEHPLQQTHDYRRNGTTTLFAALDVLTGKLSASKFYQKHTNAQFVDFLQQVADANLEIELHVICDNYPTHKHQNVKDWLAANPRVILHFTPTSCSWLNMVEIFFGIITRQCLKRSNFASIPELEAAVHRYIERYNEDAKPFAWTKTADHLLGKMIRKAKANVLELYETQPNN</sequence>
<proteinExistence type="predicted"/>
<dbReference type="GO" id="GO:0003676">
    <property type="term" value="F:nucleic acid binding"/>
    <property type="evidence" value="ECO:0007669"/>
    <property type="project" value="InterPro"/>
</dbReference>
<dbReference type="EMBL" id="POAF01000004">
    <property type="protein sequence ID" value="RBM01045.1"/>
    <property type="molecule type" value="Genomic_DNA"/>
</dbReference>
<dbReference type="InterPro" id="IPR036397">
    <property type="entry name" value="RNaseH_sf"/>
</dbReference>
<dbReference type="InterPro" id="IPR038717">
    <property type="entry name" value="Tc1-like_DDE_dom"/>
</dbReference>
<protein>
    <submittedName>
        <fullName evidence="2">IS630 family transposase</fullName>
    </submittedName>
</protein>
<dbReference type="Pfam" id="PF13358">
    <property type="entry name" value="DDE_3"/>
    <property type="match status" value="1"/>
</dbReference>
<evidence type="ECO:0000313" key="3">
    <source>
        <dbReference type="Proteomes" id="UP000252167"/>
    </source>
</evidence>
<evidence type="ECO:0000259" key="1">
    <source>
        <dbReference type="Pfam" id="PF13358"/>
    </source>
</evidence>
<dbReference type="Pfam" id="PF13551">
    <property type="entry name" value="HTH_29"/>
    <property type="match status" value="1"/>
</dbReference>
<gene>
    <name evidence="2" type="ORF">C1H84_09610</name>
</gene>
<dbReference type="InterPro" id="IPR012337">
    <property type="entry name" value="RNaseH-like_sf"/>
</dbReference>
<dbReference type="InterPro" id="IPR047655">
    <property type="entry name" value="Transpos_IS630-like"/>
</dbReference>
<dbReference type="RefSeq" id="WP_053799268.1">
    <property type="nucleotide sequence ID" value="NZ_POAF01000004.1"/>
</dbReference>
<dbReference type="PANTHER" id="PTHR30347:SF1">
    <property type="entry name" value="MECHANOSENSITIVE CHANNEL MSCK"/>
    <property type="match status" value="1"/>
</dbReference>
<accession>A0A365YEB9</accession>
<reference evidence="2 3" key="1">
    <citation type="submission" date="2018-01" db="EMBL/GenBank/DDBJ databases">
        <title>Glutamicibacter soli strain NHPC-3 Whole genome sequence and assembly.</title>
        <authorList>
            <person name="Choudhury P."/>
            <person name="Gupta D."/>
            <person name="Sengupta K."/>
            <person name="Jawed A."/>
            <person name="Sultana N."/>
            <person name="Saha P."/>
        </authorList>
    </citation>
    <scope>NUCLEOTIDE SEQUENCE [LARGE SCALE GENOMIC DNA]</scope>
    <source>
        <strain evidence="2 3">NHPC-3</strain>
    </source>
</reference>
<dbReference type="Gene3D" id="3.30.420.10">
    <property type="entry name" value="Ribonuclease H-like superfamily/Ribonuclease H"/>
    <property type="match status" value="1"/>
</dbReference>